<feature type="region of interest" description="Disordered" evidence="17">
    <location>
        <begin position="243"/>
        <end position="281"/>
    </location>
</feature>
<evidence type="ECO:0000256" key="4">
    <source>
        <dbReference type="ARBA" id="ARBA00022723"/>
    </source>
</evidence>
<dbReference type="SUPFAM" id="SSF55486">
    <property type="entry name" value="Metalloproteases ('zincins'), catalytic domain"/>
    <property type="match status" value="1"/>
</dbReference>
<dbReference type="Pfam" id="PF14670">
    <property type="entry name" value="FXa_inhibition"/>
    <property type="match status" value="2"/>
</dbReference>
<comment type="cofactor">
    <cofactor evidence="14 15">
        <name>Zn(2+)</name>
        <dbReference type="ChEBI" id="CHEBI:29105"/>
    </cofactor>
    <text evidence="14 15">Binds 1 zinc ion per subunit.</text>
</comment>
<evidence type="ECO:0000256" key="2">
    <source>
        <dbReference type="ARBA" id="ARBA00022536"/>
    </source>
</evidence>
<dbReference type="InterPro" id="IPR006026">
    <property type="entry name" value="Peptidase_Metallo"/>
</dbReference>
<dbReference type="SUPFAM" id="SSF49854">
    <property type="entry name" value="Spermadhesin, CUB domain"/>
    <property type="match status" value="5"/>
</dbReference>
<feature type="disulfide bond" evidence="14">
    <location>
        <begin position="679"/>
        <end position="701"/>
    </location>
</feature>
<keyword evidence="9 14" id="KW-0482">Metalloprotease</keyword>
<dbReference type="InterPro" id="IPR034036">
    <property type="entry name" value="ZnMP_TLD/BMP1"/>
</dbReference>
<dbReference type="PROSITE" id="PS00010">
    <property type="entry name" value="ASX_HYDROXYL"/>
    <property type="match status" value="2"/>
</dbReference>
<dbReference type="PROSITE" id="PS01186">
    <property type="entry name" value="EGF_2"/>
    <property type="match status" value="2"/>
</dbReference>
<dbReference type="GO" id="GO:0008270">
    <property type="term" value="F:zinc ion binding"/>
    <property type="evidence" value="ECO:0007669"/>
    <property type="project" value="UniProtKB-UniRule"/>
</dbReference>
<dbReference type="PRINTS" id="PR00480">
    <property type="entry name" value="ASTACIN"/>
</dbReference>
<protein>
    <recommendedName>
        <fullName evidence="15">Metalloendopeptidase</fullName>
        <ecNumber evidence="15">3.4.24.-</ecNumber>
    </recommendedName>
</protein>
<evidence type="ECO:0000256" key="7">
    <source>
        <dbReference type="ARBA" id="ARBA00022801"/>
    </source>
</evidence>
<dbReference type="InterPro" id="IPR001506">
    <property type="entry name" value="Peptidase_M12A"/>
</dbReference>
<keyword evidence="12" id="KW-0325">Glycoprotein</keyword>
<dbReference type="GO" id="GO:0008586">
    <property type="term" value="P:imaginal disc-derived wing vein morphogenesis"/>
    <property type="evidence" value="ECO:0007669"/>
    <property type="project" value="UniProtKB-ARBA"/>
</dbReference>
<evidence type="ECO:0000313" key="21">
    <source>
        <dbReference type="EMBL" id="CAD6994514.1"/>
    </source>
</evidence>
<dbReference type="FunFam" id="2.60.120.290:FF:000005">
    <property type="entry name" value="Procollagen C-endopeptidase enhancer 1"/>
    <property type="match status" value="1"/>
</dbReference>
<dbReference type="PROSITE" id="PS01180">
    <property type="entry name" value="CUB"/>
    <property type="match status" value="5"/>
</dbReference>
<feature type="coiled-coil region" evidence="16">
    <location>
        <begin position="488"/>
        <end position="515"/>
    </location>
</feature>
<keyword evidence="4 14" id="KW-0479">Metal-binding</keyword>
<dbReference type="GO" id="GO:0005509">
    <property type="term" value="F:calcium ion binding"/>
    <property type="evidence" value="ECO:0007669"/>
    <property type="project" value="InterPro"/>
</dbReference>
<dbReference type="GO" id="GO:0004222">
    <property type="term" value="F:metalloendopeptidase activity"/>
    <property type="evidence" value="ECO:0007669"/>
    <property type="project" value="UniProtKB-UniRule"/>
</dbReference>
<dbReference type="PANTHER" id="PTHR24251">
    <property type="entry name" value="OVOCHYMASE-RELATED"/>
    <property type="match status" value="1"/>
</dbReference>
<dbReference type="EMBL" id="CAJHJT010000001">
    <property type="protein sequence ID" value="CAD6994514.1"/>
    <property type="molecule type" value="Genomic_DNA"/>
</dbReference>
<feature type="domain" description="CUB" evidence="18">
    <location>
        <begin position="1366"/>
        <end position="1483"/>
    </location>
</feature>
<evidence type="ECO:0000256" key="12">
    <source>
        <dbReference type="ARBA" id="ARBA00023180"/>
    </source>
</evidence>
<evidence type="ECO:0000256" key="8">
    <source>
        <dbReference type="ARBA" id="ARBA00022833"/>
    </source>
</evidence>
<feature type="disulfide bond" evidence="14">
    <location>
        <begin position="681"/>
        <end position="682"/>
    </location>
</feature>
<name>A0A811U6A4_CERCA</name>
<feature type="active site" evidence="14">
    <location>
        <position position="710"/>
    </location>
</feature>
<dbReference type="GO" id="GO:0030513">
    <property type="term" value="P:positive regulation of BMP signaling pathway"/>
    <property type="evidence" value="ECO:0007669"/>
    <property type="project" value="UniProtKB-ARBA"/>
</dbReference>
<feature type="binding site" evidence="14">
    <location>
        <position position="709"/>
    </location>
    <ligand>
        <name>Zn(2+)</name>
        <dbReference type="ChEBI" id="CHEBI:29105"/>
        <note>catalytic</note>
    </ligand>
</feature>
<evidence type="ECO:0000256" key="17">
    <source>
        <dbReference type="SAM" id="MobiDB-lite"/>
    </source>
</evidence>
<dbReference type="PROSITE" id="PS01187">
    <property type="entry name" value="EGF_CA"/>
    <property type="match status" value="2"/>
</dbReference>
<dbReference type="PROSITE" id="PS51864">
    <property type="entry name" value="ASTACIN"/>
    <property type="match status" value="1"/>
</dbReference>
<accession>A0A811U6A4</accession>
<keyword evidence="22" id="KW-1185">Reference proteome</keyword>
<feature type="region of interest" description="Disordered" evidence="17">
    <location>
        <begin position="51"/>
        <end position="81"/>
    </location>
</feature>
<dbReference type="Gene3D" id="2.10.25.10">
    <property type="entry name" value="Laminin"/>
    <property type="match status" value="2"/>
</dbReference>
<dbReference type="SUPFAM" id="SSF57196">
    <property type="entry name" value="EGF/Laminin"/>
    <property type="match status" value="2"/>
</dbReference>
<dbReference type="SMART" id="SM00042">
    <property type="entry name" value="CUB"/>
    <property type="match status" value="5"/>
</dbReference>
<feature type="domain" description="Peptidase M12A" evidence="20">
    <location>
        <begin position="614"/>
        <end position="816"/>
    </location>
</feature>
<feature type="binding site" evidence="14">
    <location>
        <position position="713"/>
    </location>
    <ligand>
        <name>Zn(2+)</name>
        <dbReference type="ChEBI" id="CHEBI:29105"/>
        <note>catalytic</note>
    </ligand>
</feature>
<proteinExistence type="predicted"/>
<feature type="domain" description="CUB" evidence="18">
    <location>
        <begin position="935"/>
        <end position="1049"/>
    </location>
</feature>
<feature type="domain" description="EGF-like" evidence="19">
    <location>
        <begin position="1049"/>
        <end position="1089"/>
    </location>
</feature>
<feature type="compositionally biased region" description="Polar residues" evidence="17">
    <location>
        <begin position="245"/>
        <end position="260"/>
    </location>
</feature>
<dbReference type="GO" id="GO:0032927">
    <property type="term" value="P:positive regulation of activin receptor signaling pathway"/>
    <property type="evidence" value="ECO:0007669"/>
    <property type="project" value="UniProtKB-ARBA"/>
</dbReference>
<dbReference type="Gene3D" id="2.60.120.290">
    <property type="entry name" value="Spermadhesin, CUB domain"/>
    <property type="match status" value="5"/>
</dbReference>
<keyword evidence="11 14" id="KW-1015">Disulfide bond</keyword>
<dbReference type="SMART" id="SM00181">
    <property type="entry name" value="EGF"/>
    <property type="match status" value="2"/>
</dbReference>
<dbReference type="SMART" id="SM00235">
    <property type="entry name" value="ZnMc"/>
    <property type="match status" value="1"/>
</dbReference>
<dbReference type="InterPro" id="IPR035914">
    <property type="entry name" value="Sperma_CUB_dom_sf"/>
</dbReference>
<dbReference type="Gene3D" id="3.40.390.10">
    <property type="entry name" value="Collagenase (Catalytic Domain)"/>
    <property type="match status" value="1"/>
</dbReference>
<feature type="domain" description="EGF-like" evidence="19">
    <location>
        <begin position="1209"/>
        <end position="1249"/>
    </location>
</feature>
<dbReference type="OrthoDB" id="431034at2759"/>
<evidence type="ECO:0000256" key="10">
    <source>
        <dbReference type="ARBA" id="ARBA00023145"/>
    </source>
</evidence>
<gene>
    <name evidence="21" type="ORF">CCAP1982_LOCUS3258</name>
</gene>
<dbReference type="GO" id="GO:0016485">
    <property type="term" value="P:protein processing"/>
    <property type="evidence" value="ECO:0007669"/>
    <property type="project" value="UniProtKB-ARBA"/>
</dbReference>
<dbReference type="PROSITE" id="PS50026">
    <property type="entry name" value="EGF_3"/>
    <property type="match status" value="2"/>
</dbReference>
<feature type="binding site" evidence="14">
    <location>
        <position position="719"/>
    </location>
    <ligand>
        <name>Zn(2+)</name>
        <dbReference type="ChEBI" id="CHEBI:29105"/>
        <note>catalytic</note>
    </ligand>
</feature>
<sequence>MFPLKYFRQIFYPTLCNEAGGFMGDIALPDINYDGDPIVARTIVIPVAREATEEDAEEDSAADNVEGDEIDNGNGDGNENFQKHKAAEKNDVEWQSDAPAEAPIIAEKVVPTATKFNASFQQELEILKQEVYHEGLQVEEEGLTHIIRKKTKLPSSHFDYKDNNDPAVSANEPVKPTSYSLSANYIMKNLKNEVIRNGVNEDETNKSQRFKPNPIYLPMESNIFDEKPKKREKTNKIAYAEKNETQPLGANQQQVRQRALSSGSGISSTGGLYTRPGKPTTFDANGKVESIALHRSGEYFGPAVSSVDSSVAKGGRVSIEKAVELEKQRKAALALNNRNVDQRKIQSNTKDIEMDSGNNFVAERRMVILPTSLPTQRSTLPNVYSNAGGNGMKLDDVDFLHAEGPVRRRHRRGRKHRRSPELRLADFNVKLQRLKEELNRPVHTMHDYHTQTQRQRPQPQHNKNSEDHPSANHKTHNTKQQITKIGTETEAETANERLLEERHQQQEQSQQLMLEPQQHHQRHHQWLIALQMEQSLAKNFNYSAAQSDELSAVGRATVGAYEPMVNNDRIIEVNANVDDSSGSSGSSKVQMPLEMELQNAENSKLLKHRNRMVRAVTAKKERIWDYGVIPYEIDGNFSGLHKALFKQAMRHWENSTCIKFIERDPEIHPNYIVFTVRSCGCCSFVGKRGNGAQAISIGRNCDKFGIVVHELGHVVGFWHEHTRPDREKHVVIEHNNIMKGQDYNFNKLTPEEVDSLGLPYDYDSIMHYARNTFSKGTYLDTILPIEVKGKKRPEIGQRLRLSAGDISQANLLYKCPKCGRTFQENTGIFASPSYYTAGALTNETEQCEWRITATHGERVVLKLENMNIFKSNNCQTDYLEVRDGYYHKSPLIKRFCGKVNGEVLKTESSRMLLTYVNTHRYEGYRGFKAEFDVICGGEMSVDDSEGRLESPNYPLDYLPSKECVWKITVPRGYQVALKFQSFEVENHDSCVYDFVEVRDGATEDAQLIGVFCGYKPPPNMKSSGNAMYVKFLSDSSVQKAGFSAIFMKEVDECETQNHGCEHDCINTLGGYECSCHIGYELHSDKKHCENACGGVIEYPNGTISSPSFPDPYPVLKECIWEIIAPPKHKISLNFTHFDLEGNTQQQTDCGYDSVTIYSKLSENRLKRIGTYCGTAIPPTATSEGNALRVEFHSDKTIQGTGFAAVFFTDIDECSTNNGGCQHECRNTIGSYMCFCHNGYSLHENGHDCKEGECKHEISAPFGTIYSPNFPDLYPPNADCVWHFSTTPGHRIKLIFNEFNVESHQECAYDNVAVYDGESESSSILGHFCGDKIPYPISSTTNQLYMVFKTDKNKQMTGFTAIHSTSCGGYLRATNVIQQFYSHALFGNRNYNENMDCEWTIQAPASSNVQLLFLTFDIESSENCTYDYVQVYSGMEDTSGPMYGQYCGNTLPQDIISLTDSLLVRFKTDDTVTMKGFSASYVAVDPFENSDEDFNSYSAERATPFPGSLKSIYEDSDEYSDFSENQLIVRPRGRYYNGF</sequence>
<dbReference type="GO" id="GO:0030182">
    <property type="term" value="P:neuron differentiation"/>
    <property type="evidence" value="ECO:0007669"/>
    <property type="project" value="UniProtKB-ARBA"/>
</dbReference>
<keyword evidence="10" id="KW-0865">Zymogen</keyword>
<dbReference type="FunFam" id="2.60.120.290:FF:000004">
    <property type="entry name" value="Metalloendopeptidase"/>
    <property type="match status" value="1"/>
</dbReference>
<keyword evidence="6" id="KW-0677">Repeat</keyword>
<dbReference type="InterPro" id="IPR018097">
    <property type="entry name" value="EGF_Ca-bd_CS"/>
</dbReference>
<dbReference type="FunFam" id="2.60.120.290:FF:000003">
    <property type="entry name" value="Neuropilin"/>
    <property type="match status" value="1"/>
</dbReference>
<evidence type="ECO:0000256" key="14">
    <source>
        <dbReference type="PROSITE-ProRule" id="PRU01211"/>
    </source>
</evidence>
<dbReference type="CDD" id="cd04281">
    <property type="entry name" value="ZnMc_BMP1_TLD"/>
    <property type="match status" value="1"/>
</dbReference>
<dbReference type="InterPro" id="IPR000742">
    <property type="entry name" value="EGF"/>
</dbReference>
<evidence type="ECO:0000256" key="9">
    <source>
        <dbReference type="ARBA" id="ARBA00023049"/>
    </source>
</evidence>
<comment type="caution">
    <text evidence="21">The sequence shown here is derived from an EMBL/GenBank/DDBJ whole genome shotgun (WGS) entry which is preliminary data.</text>
</comment>
<reference evidence="21" key="1">
    <citation type="submission" date="2020-11" db="EMBL/GenBank/DDBJ databases">
        <authorList>
            <person name="Whitehead M."/>
        </authorList>
    </citation>
    <scope>NUCLEOTIDE SEQUENCE</scope>
    <source>
        <strain evidence="21">EGII</strain>
    </source>
</reference>
<evidence type="ECO:0000256" key="6">
    <source>
        <dbReference type="ARBA" id="ARBA00022737"/>
    </source>
</evidence>
<keyword evidence="8 14" id="KW-0862">Zinc</keyword>
<feature type="compositionally biased region" description="Low complexity" evidence="17">
    <location>
        <begin position="450"/>
        <end position="461"/>
    </location>
</feature>
<feature type="domain" description="CUB" evidence="18">
    <location>
        <begin position="818"/>
        <end position="934"/>
    </location>
</feature>
<dbReference type="InterPro" id="IPR000859">
    <property type="entry name" value="CUB_dom"/>
</dbReference>
<evidence type="ECO:0000256" key="16">
    <source>
        <dbReference type="SAM" id="Coils"/>
    </source>
</evidence>
<dbReference type="CDD" id="cd00041">
    <property type="entry name" value="CUB"/>
    <property type="match status" value="5"/>
</dbReference>
<keyword evidence="16" id="KW-0175">Coiled coil</keyword>
<evidence type="ECO:0000313" key="22">
    <source>
        <dbReference type="Proteomes" id="UP000606786"/>
    </source>
</evidence>
<evidence type="ECO:0000256" key="5">
    <source>
        <dbReference type="ARBA" id="ARBA00022729"/>
    </source>
</evidence>
<dbReference type="PANTHER" id="PTHR24251:SF43">
    <property type="entry name" value="TOLLOID-LIKE PROTEIN 2"/>
    <property type="match status" value="1"/>
</dbReference>
<keyword evidence="7 14" id="KW-0378">Hydrolase</keyword>
<evidence type="ECO:0000256" key="15">
    <source>
        <dbReference type="RuleBase" id="RU361183"/>
    </source>
</evidence>
<feature type="domain" description="CUB" evidence="18">
    <location>
        <begin position="1092"/>
        <end position="1209"/>
    </location>
</feature>
<dbReference type="SMART" id="SM00179">
    <property type="entry name" value="EGF_CA"/>
    <property type="match status" value="2"/>
</dbReference>
<keyword evidence="5" id="KW-0732">Signal</keyword>
<dbReference type="FunFam" id="2.60.120.290:FF:000052">
    <property type="entry name" value="Metalloendopeptidase"/>
    <property type="match status" value="1"/>
</dbReference>
<evidence type="ECO:0000256" key="13">
    <source>
        <dbReference type="PROSITE-ProRule" id="PRU00076"/>
    </source>
</evidence>
<organism evidence="21 22">
    <name type="scientific">Ceratitis capitata</name>
    <name type="common">Mediterranean fruit fly</name>
    <name type="synonym">Tephritis capitata</name>
    <dbReference type="NCBI Taxonomy" id="7213"/>
    <lineage>
        <taxon>Eukaryota</taxon>
        <taxon>Metazoa</taxon>
        <taxon>Ecdysozoa</taxon>
        <taxon>Arthropoda</taxon>
        <taxon>Hexapoda</taxon>
        <taxon>Insecta</taxon>
        <taxon>Pterygota</taxon>
        <taxon>Neoptera</taxon>
        <taxon>Endopterygota</taxon>
        <taxon>Diptera</taxon>
        <taxon>Brachycera</taxon>
        <taxon>Muscomorpha</taxon>
        <taxon>Tephritoidea</taxon>
        <taxon>Tephritidae</taxon>
        <taxon>Ceratitis</taxon>
        <taxon>Ceratitis</taxon>
    </lineage>
</organism>
<evidence type="ECO:0000259" key="20">
    <source>
        <dbReference type="PROSITE" id="PS51864"/>
    </source>
</evidence>
<dbReference type="InterPro" id="IPR001881">
    <property type="entry name" value="EGF-like_Ca-bd_dom"/>
</dbReference>
<evidence type="ECO:0000256" key="11">
    <source>
        <dbReference type="ARBA" id="ARBA00023157"/>
    </source>
</evidence>
<dbReference type="Pfam" id="PF01400">
    <property type="entry name" value="Astacin"/>
    <property type="match status" value="1"/>
</dbReference>
<dbReference type="GO" id="GO:0048468">
    <property type="term" value="P:cell development"/>
    <property type="evidence" value="ECO:0007669"/>
    <property type="project" value="UniProtKB-ARBA"/>
</dbReference>
<comment type="caution">
    <text evidence="13">Lacks conserved residue(s) required for the propagation of feature annotation.</text>
</comment>
<keyword evidence="1" id="KW-0217">Developmental protein</keyword>
<feature type="domain" description="CUB" evidence="18">
    <location>
        <begin position="1253"/>
        <end position="1365"/>
    </location>
</feature>
<dbReference type="InterPro" id="IPR024079">
    <property type="entry name" value="MetalloPept_cat_dom_sf"/>
</dbReference>
<keyword evidence="2 13" id="KW-0245">EGF-like domain</keyword>
<dbReference type="FunFam" id="2.60.120.290:FF:000013">
    <property type="entry name" value="Membrane frizzled-related protein"/>
    <property type="match status" value="1"/>
</dbReference>
<feature type="compositionally biased region" description="Acidic residues" evidence="17">
    <location>
        <begin position="52"/>
        <end position="71"/>
    </location>
</feature>
<feature type="compositionally biased region" description="Low complexity" evidence="17">
    <location>
        <begin position="261"/>
        <end position="271"/>
    </location>
</feature>
<feature type="region of interest" description="Disordered" evidence="17">
    <location>
        <begin position="447"/>
        <end position="483"/>
    </location>
</feature>
<dbReference type="Proteomes" id="UP000606786">
    <property type="component" value="Unassembled WGS sequence"/>
</dbReference>
<dbReference type="CDD" id="cd00054">
    <property type="entry name" value="EGF_CA"/>
    <property type="match status" value="2"/>
</dbReference>
<dbReference type="FunFam" id="3.40.390.10:FF:000053">
    <property type="entry name" value="Metalloendopeptidase"/>
    <property type="match status" value="1"/>
</dbReference>
<dbReference type="InterPro" id="IPR000152">
    <property type="entry name" value="EGF-type_Asp/Asn_hydroxyl_site"/>
</dbReference>
<keyword evidence="3 14" id="KW-0645">Protease</keyword>
<evidence type="ECO:0000256" key="1">
    <source>
        <dbReference type="ARBA" id="ARBA00022473"/>
    </source>
</evidence>
<dbReference type="FunFam" id="2.10.25.10:FF:000240">
    <property type="entry name" value="Vitamin K-dependent protein S"/>
    <property type="match status" value="2"/>
</dbReference>
<dbReference type="Pfam" id="PF00431">
    <property type="entry name" value="CUB"/>
    <property type="match status" value="5"/>
</dbReference>
<evidence type="ECO:0000259" key="18">
    <source>
        <dbReference type="PROSITE" id="PS01180"/>
    </source>
</evidence>
<evidence type="ECO:0000256" key="3">
    <source>
        <dbReference type="ARBA" id="ARBA00022670"/>
    </source>
</evidence>
<dbReference type="GO" id="GO:0005615">
    <property type="term" value="C:extracellular space"/>
    <property type="evidence" value="ECO:0007669"/>
    <property type="project" value="UniProtKB-ARBA"/>
</dbReference>
<evidence type="ECO:0000259" key="19">
    <source>
        <dbReference type="PROSITE" id="PS50026"/>
    </source>
</evidence>
<dbReference type="EC" id="3.4.24.-" evidence="15"/>